<proteinExistence type="predicted"/>
<sequence>MAYTLLSCNSSIFNAINVNLELVNAEKYFHIGVVTLGVMGLLY</sequence>
<dbReference type="EMBL" id="CP000236">
    <property type="protein sequence ID" value="ABD44946.1"/>
    <property type="molecule type" value="Genomic_DNA"/>
</dbReference>
<dbReference type="Proteomes" id="UP000008320">
    <property type="component" value="Chromosome"/>
</dbReference>
<dbReference type="HOGENOM" id="CLU_3232927_0_0_5"/>
<dbReference type="AlphaFoldDB" id="Q2GH91"/>
<keyword evidence="2" id="KW-1185">Reference proteome</keyword>
<accession>Q2GH91</accession>
<reference evidence="1 2" key="1">
    <citation type="journal article" date="2006" name="PLoS Genet.">
        <title>Comparative genomics of emerging human ehrlichiosis agents.</title>
        <authorList>
            <person name="Dunning Hotopp J.C."/>
            <person name="Lin M."/>
            <person name="Madupu R."/>
            <person name="Crabtree J."/>
            <person name="Angiuoli S.V."/>
            <person name="Eisen J.A."/>
            <person name="Seshadri R."/>
            <person name="Ren Q."/>
            <person name="Wu M."/>
            <person name="Utterback T.R."/>
            <person name="Smith S."/>
            <person name="Lewis M."/>
            <person name="Khouri H."/>
            <person name="Zhang C."/>
            <person name="Niu H."/>
            <person name="Lin Q."/>
            <person name="Ohashi N."/>
            <person name="Zhi N."/>
            <person name="Nelson W."/>
            <person name="Brinkac L.M."/>
            <person name="Dodson R.J."/>
            <person name="Rosovitz M.J."/>
            <person name="Sundaram J."/>
            <person name="Daugherty S.C."/>
            <person name="Davidsen T."/>
            <person name="Durkin A.S."/>
            <person name="Gwinn M."/>
            <person name="Haft D.H."/>
            <person name="Selengut J.D."/>
            <person name="Sullivan S.A."/>
            <person name="Zafar N."/>
            <person name="Zhou L."/>
            <person name="Benahmed F."/>
            <person name="Forberger H."/>
            <person name="Halpin R."/>
            <person name="Mulligan S."/>
            <person name="Robinson J."/>
            <person name="White O."/>
            <person name="Rikihisa Y."/>
            <person name="Tettelin H."/>
        </authorList>
    </citation>
    <scope>NUCLEOTIDE SEQUENCE [LARGE SCALE GENOMIC DNA]</scope>
    <source>
        <strain evidence="2">ATCC CRL-10679 / Arkansas</strain>
    </source>
</reference>
<gene>
    <name evidence="1" type="ordered locus">ECH_0372</name>
</gene>
<name>Q2GH91_EHRCR</name>
<protein>
    <submittedName>
        <fullName evidence="1">Uncharacterized protein</fullName>
    </submittedName>
</protein>
<organism evidence="1 2">
    <name type="scientific">Ehrlichia chaffeensis (strain ATCC CRL-10679 / Arkansas)</name>
    <dbReference type="NCBI Taxonomy" id="205920"/>
    <lineage>
        <taxon>Bacteria</taxon>
        <taxon>Pseudomonadati</taxon>
        <taxon>Pseudomonadota</taxon>
        <taxon>Alphaproteobacteria</taxon>
        <taxon>Rickettsiales</taxon>
        <taxon>Anaplasmataceae</taxon>
        <taxon>Ehrlichia</taxon>
    </lineage>
</organism>
<evidence type="ECO:0000313" key="1">
    <source>
        <dbReference type="EMBL" id="ABD44946.1"/>
    </source>
</evidence>
<dbReference type="KEGG" id="ech:ECH_0372"/>
<evidence type="ECO:0000313" key="2">
    <source>
        <dbReference type="Proteomes" id="UP000008320"/>
    </source>
</evidence>